<sequence>MRERTRENPSGVHFLRDRSVIAGLVRSAGVGPGDLVVEFGAGPGGITAALAGTGARVLAVERDEAFVRRLRRRFADGPVRVVQEDLRRVPLPRRPYAVVANLPFAVGTAALRRLLDGDAPLLGADLLVEWGFARRLTAAVPRDAGTAWWAARYELRIVRRVAPAAFSPAPRVAAAHLRIRPRAVDRRALRPLRAMLTAAYRRPGGTVAATLDAVVPRGRAHRLARSTGISPPAAAGTVTPEQWLALAVRAAAGDAGTGTGEQPARGRSGT</sequence>
<reference evidence="7" key="1">
    <citation type="submission" date="2021-01" db="EMBL/GenBank/DDBJ databases">
        <title>Whole genome shotgun sequence of Actinocatenispora rupis NBRC 107355.</title>
        <authorList>
            <person name="Komaki H."/>
            <person name="Tamura T."/>
        </authorList>
    </citation>
    <scope>NUCLEOTIDE SEQUENCE</scope>
    <source>
        <strain evidence="7">NBRC 107355</strain>
    </source>
</reference>
<dbReference type="EMBL" id="BOMB01000008">
    <property type="protein sequence ID" value="GID10558.1"/>
    <property type="molecule type" value="Genomic_DNA"/>
</dbReference>
<feature type="binding site" evidence="5">
    <location>
        <position position="15"/>
    </location>
    <ligand>
        <name>S-adenosyl-L-methionine</name>
        <dbReference type="ChEBI" id="CHEBI:59789"/>
    </ligand>
</feature>
<dbReference type="PANTHER" id="PTHR11727:SF7">
    <property type="entry name" value="DIMETHYLADENOSINE TRANSFERASE-RELATED"/>
    <property type="match status" value="1"/>
</dbReference>
<dbReference type="InterPro" id="IPR020598">
    <property type="entry name" value="rRNA_Ade_methylase_Trfase_N"/>
</dbReference>
<protein>
    <recommendedName>
        <fullName evidence="6">Ribosomal RNA adenine methylase transferase N-terminal domain-containing protein</fullName>
    </recommendedName>
</protein>
<feature type="binding site" evidence="5">
    <location>
        <position position="61"/>
    </location>
    <ligand>
        <name>S-adenosyl-L-methionine</name>
        <dbReference type="ChEBI" id="CHEBI:59789"/>
    </ligand>
</feature>
<evidence type="ECO:0000313" key="7">
    <source>
        <dbReference type="EMBL" id="GID10558.1"/>
    </source>
</evidence>
<dbReference type="SMART" id="SM00650">
    <property type="entry name" value="rADc"/>
    <property type="match status" value="1"/>
</dbReference>
<comment type="similarity">
    <text evidence="5">Belongs to the class I-like SAM-binding methyltransferase superfamily. rRNA adenine N(6)-methyltransferase family.</text>
</comment>
<evidence type="ECO:0000313" key="8">
    <source>
        <dbReference type="Proteomes" id="UP000612808"/>
    </source>
</evidence>
<keyword evidence="3 5" id="KW-0949">S-adenosyl-L-methionine</keyword>
<evidence type="ECO:0000256" key="3">
    <source>
        <dbReference type="ARBA" id="ARBA00022691"/>
    </source>
</evidence>
<dbReference type="SUPFAM" id="SSF53335">
    <property type="entry name" value="S-adenosyl-L-methionine-dependent methyltransferases"/>
    <property type="match status" value="1"/>
</dbReference>
<dbReference type="PROSITE" id="PS51689">
    <property type="entry name" value="SAM_RNA_A_N6_MT"/>
    <property type="match status" value="1"/>
</dbReference>
<dbReference type="GO" id="GO:0005829">
    <property type="term" value="C:cytosol"/>
    <property type="evidence" value="ECO:0007669"/>
    <property type="project" value="TreeGrafter"/>
</dbReference>
<proteinExistence type="inferred from homology"/>
<comment type="caution">
    <text evidence="7">The sequence shown here is derived from an EMBL/GenBank/DDBJ whole genome shotgun (WGS) entry which is preliminary data.</text>
</comment>
<evidence type="ECO:0000256" key="4">
    <source>
        <dbReference type="ARBA" id="ARBA00022884"/>
    </source>
</evidence>
<dbReference type="AlphaFoldDB" id="A0A8J3J707"/>
<feature type="binding site" evidence="5">
    <location>
        <position position="13"/>
    </location>
    <ligand>
        <name>S-adenosyl-L-methionine</name>
        <dbReference type="ChEBI" id="CHEBI:59789"/>
    </ligand>
</feature>
<dbReference type="Proteomes" id="UP000612808">
    <property type="component" value="Unassembled WGS sequence"/>
</dbReference>
<dbReference type="CDD" id="cd02440">
    <property type="entry name" value="AdoMet_MTases"/>
    <property type="match status" value="1"/>
</dbReference>
<keyword evidence="8" id="KW-1185">Reference proteome</keyword>
<feature type="domain" description="Ribosomal RNA adenine methylase transferase N-terminal" evidence="6">
    <location>
        <begin position="20"/>
        <end position="183"/>
    </location>
</feature>
<name>A0A8J3J707_9ACTN</name>
<feature type="binding site" evidence="5">
    <location>
        <position position="85"/>
    </location>
    <ligand>
        <name>S-adenosyl-L-methionine</name>
        <dbReference type="ChEBI" id="CHEBI:59789"/>
    </ligand>
</feature>
<evidence type="ECO:0000256" key="1">
    <source>
        <dbReference type="ARBA" id="ARBA00022603"/>
    </source>
</evidence>
<dbReference type="RefSeq" id="WP_203655884.1">
    <property type="nucleotide sequence ID" value="NZ_BAAAZM010000003.1"/>
</dbReference>
<evidence type="ECO:0000259" key="6">
    <source>
        <dbReference type="SMART" id="SM00650"/>
    </source>
</evidence>
<dbReference type="InterPro" id="IPR001737">
    <property type="entry name" value="KsgA/Erm"/>
</dbReference>
<dbReference type="GO" id="GO:0000179">
    <property type="term" value="F:rRNA (adenine-N6,N6-)-dimethyltransferase activity"/>
    <property type="evidence" value="ECO:0007669"/>
    <property type="project" value="UniProtKB-UniRule"/>
</dbReference>
<feature type="binding site" evidence="5">
    <location>
        <position position="101"/>
    </location>
    <ligand>
        <name>S-adenosyl-L-methionine</name>
        <dbReference type="ChEBI" id="CHEBI:59789"/>
    </ligand>
</feature>
<feature type="binding site" evidence="5">
    <location>
        <position position="40"/>
    </location>
    <ligand>
        <name>S-adenosyl-L-methionine</name>
        <dbReference type="ChEBI" id="CHEBI:59789"/>
    </ligand>
</feature>
<evidence type="ECO:0000256" key="5">
    <source>
        <dbReference type="PROSITE-ProRule" id="PRU01026"/>
    </source>
</evidence>
<evidence type="ECO:0000256" key="2">
    <source>
        <dbReference type="ARBA" id="ARBA00022679"/>
    </source>
</evidence>
<organism evidence="7 8">
    <name type="scientific">Actinocatenispora rupis</name>
    <dbReference type="NCBI Taxonomy" id="519421"/>
    <lineage>
        <taxon>Bacteria</taxon>
        <taxon>Bacillati</taxon>
        <taxon>Actinomycetota</taxon>
        <taxon>Actinomycetes</taxon>
        <taxon>Micromonosporales</taxon>
        <taxon>Micromonosporaceae</taxon>
        <taxon>Actinocatenispora</taxon>
    </lineage>
</organism>
<dbReference type="Gene3D" id="3.40.50.150">
    <property type="entry name" value="Vaccinia Virus protein VP39"/>
    <property type="match status" value="1"/>
</dbReference>
<accession>A0A8J3J707</accession>
<dbReference type="PANTHER" id="PTHR11727">
    <property type="entry name" value="DIMETHYLADENOSINE TRANSFERASE"/>
    <property type="match status" value="1"/>
</dbReference>
<keyword evidence="1 5" id="KW-0489">Methyltransferase</keyword>
<keyword evidence="4 5" id="KW-0694">RNA-binding</keyword>
<gene>
    <name evidence="7" type="ORF">Aru02nite_14470</name>
</gene>
<dbReference type="InterPro" id="IPR029063">
    <property type="entry name" value="SAM-dependent_MTases_sf"/>
</dbReference>
<dbReference type="Pfam" id="PF00398">
    <property type="entry name" value="RrnaAD"/>
    <property type="match status" value="1"/>
</dbReference>
<keyword evidence="2 5" id="KW-0808">Transferase</keyword>
<dbReference type="GO" id="GO:0003723">
    <property type="term" value="F:RNA binding"/>
    <property type="evidence" value="ECO:0007669"/>
    <property type="project" value="UniProtKB-UniRule"/>
</dbReference>
<dbReference type="PROSITE" id="PS01131">
    <property type="entry name" value="RRNA_A_DIMETH"/>
    <property type="match status" value="1"/>
</dbReference>
<dbReference type="InterPro" id="IPR020596">
    <property type="entry name" value="rRNA_Ade_Mease_Trfase_CS"/>
</dbReference>